<accession>A0A6H2DJ17</accession>
<dbReference type="RefSeq" id="WP_168817973.1">
    <property type="nucleotide sequence ID" value="NZ_CP051217.1"/>
</dbReference>
<dbReference type="KEGG" id="phao:HF685_01445"/>
<evidence type="ECO:0000313" key="1">
    <source>
        <dbReference type="EMBL" id="QJB68137.1"/>
    </source>
</evidence>
<evidence type="ECO:0008006" key="3">
    <source>
        <dbReference type="Google" id="ProtNLM"/>
    </source>
</evidence>
<sequence>MSTAAVATAPEWQMSTPMDTVAPPVEQLRHAIGEWMVETDFIGPDGKIQGTLEGHYKFKWVVPDKIVSGVSEIPAMKQISAILFFHRPASREIEMSSVGPDGKLWRMIGPEDSETRTTSNQTMPDGSTLMLRFTRHSVTPDSFGSTMELSTDSGETWRIGNQQRFVRAVNSPSE</sequence>
<dbReference type="EMBL" id="CP051217">
    <property type="protein sequence ID" value="QJB68137.1"/>
    <property type="molecule type" value="Genomic_DNA"/>
</dbReference>
<keyword evidence="2" id="KW-1185">Reference proteome</keyword>
<protein>
    <recommendedName>
        <fullName evidence="3">DUF1579 domain-containing protein</fullName>
    </recommendedName>
</protein>
<dbReference type="AlphaFoldDB" id="A0A6H2DJ17"/>
<organism evidence="1 2">
    <name type="scientific">Parasphingorhabdus halotolerans</name>
    <dbReference type="NCBI Taxonomy" id="2725558"/>
    <lineage>
        <taxon>Bacteria</taxon>
        <taxon>Pseudomonadati</taxon>
        <taxon>Pseudomonadota</taxon>
        <taxon>Alphaproteobacteria</taxon>
        <taxon>Sphingomonadales</taxon>
        <taxon>Sphingomonadaceae</taxon>
        <taxon>Parasphingorhabdus</taxon>
    </lineage>
</organism>
<reference evidence="1 2" key="1">
    <citation type="submission" date="2020-04" db="EMBL/GenBank/DDBJ databases">
        <title>Genome sequence for Sphingorhabdus sp. strain M1.</title>
        <authorList>
            <person name="Park S.-J."/>
        </authorList>
    </citation>
    <scope>NUCLEOTIDE SEQUENCE [LARGE SCALE GENOMIC DNA]</scope>
    <source>
        <strain evidence="1 2">JK6</strain>
    </source>
</reference>
<gene>
    <name evidence="1" type="ORF">HF685_01445</name>
</gene>
<dbReference type="Proteomes" id="UP000501600">
    <property type="component" value="Chromosome"/>
</dbReference>
<name>A0A6H2DJ17_9SPHN</name>
<evidence type="ECO:0000313" key="2">
    <source>
        <dbReference type="Proteomes" id="UP000501600"/>
    </source>
</evidence>
<proteinExistence type="predicted"/>